<evidence type="ECO:0000313" key="3">
    <source>
        <dbReference type="Proteomes" id="UP000467840"/>
    </source>
</evidence>
<dbReference type="PANTHER" id="PTHR37221:SF1">
    <property type="entry name" value="OS02G0582400 PROTEIN"/>
    <property type="match status" value="1"/>
</dbReference>
<proteinExistence type="predicted"/>
<dbReference type="PANTHER" id="PTHR37221">
    <property type="entry name" value="OS02G0582400 PROTEIN"/>
    <property type="match status" value="1"/>
</dbReference>
<feature type="domain" description="DUF7894" evidence="1">
    <location>
        <begin position="2"/>
        <end position="243"/>
    </location>
</feature>
<sequence>MMKVAPKIVFLFKDSDGLATAIADALHPTTGSSFHRLEDSFELSLARYGIQDVKAKGNLIHFIDNDSNYQVSVLLMDKYEPPNLVCALSEVLTQIIGEASAGLPTLIVPFIGTSTKLKWESRTSTKDDSKVSIYGEQIGPETDITRAIASRTQKPPSSLQVHYEPLACFLQLVSVLKLPTSVLIGQRARSGSDKAAEGELEILYEIGELLASTTCLCFLREKLIWNPENATKDSKEPWRALYG</sequence>
<dbReference type="Pfam" id="PF25428">
    <property type="entry name" value="DUF7894"/>
    <property type="match status" value="1"/>
</dbReference>
<gene>
    <name evidence="2" type="ORF">GH714_029767</name>
</gene>
<evidence type="ECO:0000259" key="1">
    <source>
        <dbReference type="Pfam" id="PF25428"/>
    </source>
</evidence>
<keyword evidence="3" id="KW-1185">Reference proteome</keyword>
<name>A0A6A6KB83_HEVBR</name>
<dbReference type="Proteomes" id="UP000467840">
    <property type="component" value="Chromosome 12"/>
</dbReference>
<comment type="caution">
    <text evidence="2">The sequence shown here is derived from an EMBL/GenBank/DDBJ whole genome shotgun (WGS) entry which is preliminary data.</text>
</comment>
<reference evidence="2 3" key="1">
    <citation type="journal article" date="2020" name="Mol. Plant">
        <title>The Chromosome-Based Rubber Tree Genome Provides New Insights into Spurge Genome Evolution and Rubber Biosynthesis.</title>
        <authorList>
            <person name="Liu J."/>
            <person name="Shi C."/>
            <person name="Shi C.C."/>
            <person name="Li W."/>
            <person name="Zhang Q.J."/>
            <person name="Zhang Y."/>
            <person name="Li K."/>
            <person name="Lu H.F."/>
            <person name="Shi C."/>
            <person name="Zhu S.T."/>
            <person name="Xiao Z.Y."/>
            <person name="Nan H."/>
            <person name="Yue Y."/>
            <person name="Zhu X.G."/>
            <person name="Wu Y."/>
            <person name="Hong X.N."/>
            <person name="Fan G.Y."/>
            <person name="Tong Y."/>
            <person name="Zhang D."/>
            <person name="Mao C.L."/>
            <person name="Liu Y.L."/>
            <person name="Hao S.J."/>
            <person name="Liu W.Q."/>
            <person name="Lv M.Q."/>
            <person name="Zhang H.B."/>
            <person name="Liu Y."/>
            <person name="Hu-Tang G.R."/>
            <person name="Wang J.P."/>
            <person name="Wang J.H."/>
            <person name="Sun Y.H."/>
            <person name="Ni S.B."/>
            <person name="Chen W.B."/>
            <person name="Zhang X.C."/>
            <person name="Jiao Y.N."/>
            <person name="Eichler E.E."/>
            <person name="Li G.H."/>
            <person name="Liu X."/>
            <person name="Gao L.Z."/>
        </authorList>
    </citation>
    <scope>NUCLEOTIDE SEQUENCE [LARGE SCALE GENOMIC DNA]</scope>
    <source>
        <strain evidence="3">cv. GT1</strain>
        <tissue evidence="2">Leaf</tissue>
    </source>
</reference>
<evidence type="ECO:0000313" key="2">
    <source>
        <dbReference type="EMBL" id="KAF2284739.1"/>
    </source>
</evidence>
<organism evidence="2 3">
    <name type="scientific">Hevea brasiliensis</name>
    <name type="common">Para rubber tree</name>
    <name type="synonym">Siphonia brasiliensis</name>
    <dbReference type="NCBI Taxonomy" id="3981"/>
    <lineage>
        <taxon>Eukaryota</taxon>
        <taxon>Viridiplantae</taxon>
        <taxon>Streptophyta</taxon>
        <taxon>Embryophyta</taxon>
        <taxon>Tracheophyta</taxon>
        <taxon>Spermatophyta</taxon>
        <taxon>Magnoliopsida</taxon>
        <taxon>eudicotyledons</taxon>
        <taxon>Gunneridae</taxon>
        <taxon>Pentapetalae</taxon>
        <taxon>rosids</taxon>
        <taxon>fabids</taxon>
        <taxon>Malpighiales</taxon>
        <taxon>Euphorbiaceae</taxon>
        <taxon>Crotonoideae</taxon>
        <taxon>Micrandreae</taxon>
        <taxon>Hevea</taxon>
    </lineage>
</organism>
<dbReference type="InterPro" id="IPR057216">
    <property type="entry name" value="DUF7894"/>
</dbReference>
<dbReference type="EMBL" id="JAAGAX010000018">
    <property type="protein sequence ID" value="KAF2284739.1"/>
    <property type="molecule type" value="Genomic_DNA"/>
</dbReference>
<protein>
    <recommendedName>
        <fullName evidence="1">DUF7894 domain-containing protein</fullName>
    </recommendedName>
</protein>
<dbReference type="AlphaFoldDB" id="A0A6A6KB83"/>
<accession>A0A6A6KB83</accession>